<dbReference type="STRING" id="1798649.A3B13_00195"/>
<dbReference type="AlphaFoldDB" id="A0A1G2CKF7"/>
<sequence length="182" mass="20435">MDKFLAKIDALKEKAGVDLSTAEDLSMAVMNLISLEEHFFFTGVKTKKGEYFDTSLEIREMRKKLLEQLMPNHEGETWCISKHLLAATMRLIEVGNKLHSEGKKDKAKQTFENAYKVYSIFWALKLKLINPVRGRAPRGARSTRLLARAASNGIKGQKIKEAATGSSTLEDLVNKLADCCDE</sequence>
<evidence type="ECO:0000313" key="2">
    <source>
        <dbReference type="Proteomes" id="UP000176287"/>
    </source>
</evidence>
<proteinExistence type="predicted"/>
<reference evidence="1 2" key="1">
    <citation type="journal article" date="2016" name="Nat. Commun.">
        <title>Thousands of microbial genomes shed light on interconnected biogeochemical processes in an aquifer system.</title>
        <authorList>
            <person name="Anantharaman K."/>
            <person name="Brown C.T."/>
            <person name="Hug L.A."/>
            <person name="Sharon I."/>
            <person name="Castelle C.J."/>
            <person name="Probst A.J."/>
            <person name="Thomas B.C."/>
            <person name="Singh A."/>
            <person name="Wilkins M.J."/>
            <person name="Karaoz U."/>
            <person name="Brodie E.L."/>
            <person name="Williams K.H."/>
            <person name="Hubbard S.S."/>
            <person name="Banfield J.F."/>
        </authorList>
    </citation>
    <scope>NUCLEOTIDE SEQUENCE [LARGE SCALE GENOMIC DNA]</scope>
</reference>
<accession>A0A1G2CKF7</accession>
<name>A0A1G2CKF7_9BACT</name>
<dbReference type="Proteomes" id="UP000176287">
    <property type="component" value="Unassembled WGS sequence"/>
</dbReference>
<dbReference type="EMBL" id="MHKZ01000006">
    <property type="protein sequence ID" value="OGZ01131.1"/>
    <property type="molecule type" value="Genomic_DNA"/>
</dbReference>
<comment type="caution">
    <text evidence="1">The sequence shown here is derived from an EMBL/GenBank/DDBJ whole genome shotgun (WGS) entry which is preliminary data.</text>
</comment>
<organism evidence="1 2">
    <name type="scientific">Candidatus Liptonbacteria bacterium RIFCSPLOWO2_01_FULL_45_15</name>
    <dbReference type="NCBI Taxonomy" id="1798649"/>
    <lineage>
        <taxon>Bacteria</taxon>
        <taxon>Candidatus Liptoniibacteriota</taxon>
    </lineage>
</organism>
<protein>
    <submittedName>
        <fullName evidence="1">Uncharacterized protein</fullName>
    </submittedName>
</protein>
<evidence type="ECO:0000313" key="1">
    <source>
        <dbReference type="EMBL" id="OGZ01131.1"/>
    </source>
</evidence>
<gene>
    <name evidence="1" type="ORF">A3B13_00195</name>
</gene>